<proteinExistence type="predicted"/>
<evidence type="ECO:0000313" key="3">
    <source>
        <dbReference type="Proteomes" id="UP000789739"/>
    </source>
</evidence>
<dbReference type="AlphaFoldDB" id="A0A9N9E1N8"/>
<keyword evidence="3" id="KW-1185">Reference proteome</keyword>
<gene>
    <name evidence="2" type="ORF">PBRASI_LOCUS10593</name>
</gene>
<feature type="region of interest" description="Disordered" evidence="1">
    <location>
        <begin position="1"/>
        <end position="30"/>
    </location>
</feature>
<dbReference type="EMBL" id="CAJVPI010003335">
    <property type="protein sequence ID" value="CAG8657359.1"/>
    <property type="molecule type" value="Genomic_DNA"/>
</dbReference>
<evidence type="ECO:0000313" key="2">
    <source>
        <dbReference type="EMBL" id="CAG8657359.1"/>
    </source>
</evidence>
<accession>A0A9N9E1N8</accession>
<protein>
    <submittedName>
        <fullName evidence="2">11725_t:CDS:1</fullName>
    </submittedName>
</protein>
<organism evidence="2 3">
    <name type="scientific">Paraglomus brasilianum</name>
    <dbReference type="NCBI Taxonomy" id="144538"/>
    <lineage>
        <taxon>Eukaryota</taxon>
        <taxon>Fungi</taxon>
        <taxon>Fungi incertae sedis</taxon>
        <taxon>Mucoromycota</taxon>
        <taxon>Glomeromycotina</taxon>
        <taxon>Glomeromycetes</taxon>
        <taxon>Paraglomerales</taxon>
        <taxon>Paraglomeraceae</taxon>
        <taxon>Paraglomus</taxon>
    </lineage>
</organism>
<name>A0A9N9E1N8_9GLOM</name>
<sequence length="57" mass="6402">MQEYKPNEQSQRNEQREIGNSAPPYGIGEDSICGLNPHLSQWTTLKKTSLEDLGKAL</sequence>
<evidence type="ECO:0000256" key="1">
    <source>
        <dbReference type="SAM" id="MobiDB-lite"/>
    </source>
</evidence>
<comment type="caution">
    <text evidence="2">The sequence shown here is derived from an EMBL/GenBank/DDBJ whole genome shotgun (WGS) entry which is preliminary data.</text>
</comment>
<reference evidence="2" key="1">
    <citation type="submission" date="2021-06" db="EMBL/GenBank/DDBJ databases">
        <authorList>
            <person name="Kallberg Y."/>
            <person name="Tangrot J."/>
            <person name="Rosling A."/>
        </authorList>
    </citation>
    <scope>NUCLEOTIDE SEQUENCE</scope>
    <source>
        <strain evidence="2">BR232B</strain>
    </source>
</reference>
<feature type="non-terminal residue" evidence="2">
    <location>
        <position position="1"/>
    </location>
</feature>
<dbReference type="Proteomes" id="UP000789739">
    <property type="component" value="Unassembled WGS sequence"/>
</dbReference>